<keyword evidence="3" id="KW-0285">Flavoprotein</keyword>
<evidence type="ECO:0000256" key="10">
    <source>
        <dbReference type="SAM" id="Phobius"/>
    </source>
</evidence>
<evidence type="ECO:0000256" key="9">
    <source>
        <dbReference type="ARBA" id="ARBA00023136"/>
    </source>
</evidence>
<evidence type="ECO:0000313" key="12">
    <source>
        <dbReference type="Proteomes" id="UP000650524"/>
    </source>
</evidence>
<evidence type="ECO:0000256" key="7">
    <source>
        <dbReference type="ARBA" id="ARBA00022982"/>
    </source>
</evidence>
<dbReference type="AlphaFoldDB" id="A0A8J6T789"/>
<feature type="transmembrane region" description="Helical" evidence="10">
    <location>
        <begin position="265"/>
        <end position="284"/>
    </location>
</feature>
<keyword evidence="9 10" id="KW-0472">Membrane</keyword>
<dbReference type="InterPro" id="IPR004338">
    <property type="entry name" value="NqrB/RnfD"/>
</dbReference>
<dbReference type="NCBIfam" id="TIGR01946">
    <property type="entry name" value="rnfD"/>
    <property type="match status" value="1"/>
</dbReference>
<gene>
    <name evidence="11" type="ORF">H8E19_05595</name>
</gene>
<evidence type="ECO:0000256" key="2">
    <source>
        <dbReference type="ARBA" id="ARBA00022553"/>
    </source>
</evidence>
<feature type="transmembrane region" description="Helical" evidence="10">
    <location>
        <begin position="237"/>
        <end position="258"/>
    </location>
</feature>
<keyword evidence="2" id="KW-0597">Phosphoprotein</keyword>
<reference evidence="11 12" key="1">
    <citation type="submission" date="2020-08" db="EMBL/GenBank/DDBJ databases">
        <title>Bridging the membrane lipid divide: bacteria of the FCB group superphylum have the potential to synthesize archaeal ether lipids.</title>
        <authorList>
            <person name="Villanueva L."/>
            <person name="Von Meijenfeldt F.A.B."/>
            <person name="Westbye A.B."/>
            <person name="Yadav S."/>
            <person name="Hopmans E.C."/>
            <person name="Dutilh B.E."/>
            <person name="Sinninghe Damste J.S."/>
        </authorList>
    </citation>
    <scope>NUCLEOTIDE SEQUENCE [LARGE SCALE GENOMIC DNA]</scope>
    <source>
        <strain evidence="11">NIOZ-UU27</strain>
    </source>
</reference>
<feature type="transmembrane region" description="Helical" evidence="10">
    <location>
        <begin position="184"/>
        <end position="205"/>
    </location>
</feature>
<dbReference type="GO" id="GO:0055085">
    <property type="term" value="P:transmembrane transport"/>
    <property type="evidence" value="ECO:0007669"/>
    <property type="project" value="InterPro"/>
</dbReference>
<name>A0A8J6T789_9DELT</name>
<protein>
    <submittedName>
        <fullName evidence="11">RnfABCDGE type electron transport complex subunit D</fullName>
    </submittedName>
</protein>
<dbReference type="PANTHER" id="PTHR30578">
    <property type="entry name" value="ELECTRON TRANSPORT COMPLEX PROTEIN RNFD"/>
    <property type="match status" value="1"/>
</dbReference>
<dbReference type="Proteomes" id="UP000650524">
    <property type="component" value="Unassembled WGS sequence"/>
</dbReference>
<dbReference type="PANTHER" id="PTHR30578:SF0">
    <property type="entry name" value="ION-TRANSLOCATING OXIDOREDUCTASE COMPLEX SUBUNIT D"/>
    <property type="match status" value="1"/>
</dbReference>
<evidence type="ECO:0000256" key="6">
    <source>
        <dbReference type="ARBA" id="ARBA00022967"/>
    </source>
</evidence>
<accession>A0A8J6T789</accession>
<dbReference type="GO" id="GO:0005886">
    <property type="term" value="C:plasma membrane"/>
    <property type="evidence" value="ECO:0007669"/>
    <property type="project" value="TreeGrafter"/>
</dbReference>
<evidence type="ECO:0000256" key="1">
    <source>
        <dbReference type="ARBA" id="ARBA00022448"/>
    </source>
</evidence>
<dbReference type="GO" id="GO:0022900">
    <property type="term" value="P:electron transport chain"/>
    <property type="evidence" value="ECO:0007669"/>
    <property type="project" value="InterPro"/>
</dbReference>
<feature type="transmembrane region" description="Helical" evidence="10">
    <location>
        <begin position="114"/>
        <end position="135"/>
    </location>
</feature>
<keyword evidence="1" id="KW-0813">Transport</keyword>
<dbReference type="EMBL" id="JACNJD010000170">
    <property type="protein sequence ID" value="MBC8176859.1"/>
    <property type="molecule type" value="Genomic_DNA"/>
</dbReference>
<keyword evidence="4" id="KW-0288">FMN</keyword>
<feature type="transmembrane region" description="Helical" evidence="10">
    <location>
        <begin position="47"/>
        <end position="68"/>
    </location>
</feature>
<comment type="caution">
    <text evidence="11">The sequence shown here is derived from an EMBL/GenBank/DDBJ whole genome shotgun (WGS) entry which is preliminary data.</text>
</comment>
<evidence type="ECO:0000256" key="5">
    <source>
        <dbReference type="ARBA" id="ARBA00022692"/>
    </source>
</evidence>
<keyword evidence="8 10" id="KW-1133">Transmembrane helix</keyword>
<evidence type="ECO:0000256" key="4">
    <source>
        <dbReference type="ARBA" id="ARBA00022643"/>
    </source>
</evidence>
<evidence type="ECO:0000256" key="8">
    <source>
        <dbReference type="ARBA" id="ARBA00022989"/>
    </source>
</evidence>
<keyword evidence="7" id="KW-0249">Electron transport</keyword>
<keyword evidence="6" id="KW-1278">Translocase</keyword>
<evidence type="ECO:0000313" key="11">
    <source>
        <dbReference type="EMBL" id="MBC8176859.1"/>
    </source>
</evidence>
<evidence type="ECO:0000256" key="3">
    <source>
        <dbReference type="ARBA" id="ARBA00022630"/>
    </source>
</evidence>
<proteinExistence type="predicted"/>
<organism evidence="11 12">
    <name type="scientific">Candidatus Desulfacyla euxinica</name>
    <dbReference type="NCBI Taxonomy" id="2841693"/>
    <lineage>
        <taxon>Bacteria</taxon>
        <taxon>Deltaproteobacteria</taxon>
        <taxon>Candidatus Desulfacyla</taxon>
    </lineage>
</organism>
<feature type="transmembrane region" description="Helical" evidence="10">
    <location>
        <begin position="212"/>
        <end position="231"/>
    </location>
</feature>
<sequence length="323" mass="34533">MANQKLFVSSHAPYWHNGSSLSMKSYNIMLAVLPAVLMGIYQYGPPALGVVALSVSTAMIWELIMNYVTKRPASIGDGNAAVIGLLMAMLLPASTPWWTVLIGTFLAVVVGKQIFGGIGCNPLNPVLVAIAIILLSWKGLLDFDEALVNYDLGFEVIVYPLAALKHLGTSVVLNYSVGDLLMGQYAGAIGSTFGIGLIIGGIYLILRGMICWEISISFLAGVFVTAFFFNIADSEKYAGPLFHLLTGYTLIGAFFLATEDSSSPVNFIPMLIYGACAGFLTVLIRNIGAFVDGAVFAILMMNIANPLLDKIRPKPLGKGIKHA</sequence>
<dbReference type="InterPro" id="IPR011303">
    <property type="entry name" value="RnfD_bac"/>
</dbReference>
<feature type="transmembrane region" description="Helical" evidence="10">
    <location>
        <begin position="80"/>
        <end position="108"/>
    </location>
</feature>
<dbReference type="Pfam" id="PF03116">
    <property type="entry name" value="NQR2_RnfD_RnfE"/>
    <property type="match status" value="1"/>
</dbReference>
<keyword evidence="5 10" id="KW-0812">Transmembrane</keyword>